<keyword evidence="2" id="KW-1185">Reference proteome</keyword>
<sequence length="713" mass="79936">MSQPGAESSSTRMSSKEKPKAVSAKKKVKCSGQYPCVYCTRRELECTFPVVEDRRLITEAKVRELQARLALYEHQAHDGGRVDTQRSTATSASDKTQTENVDTAPRFNAPVNEVIRTPVASSVSNMTSRTEVPPHQMETHFTLGSSQNFGSRVQDLLERQKDYSSRNPCTPQGRTPRFIPSTEGLFPKRRIPLNPRQGQETSTAANLRFPSVEKAHQLLDTVLLYLGDAQHFFDARDLSDQLMVFYRNSFDEIQRTSIWYLHILLVFAIGKLLRGELDGTTDPPGFALFKEALRLLPNISELRAHGVAGIEILALIAVYYQNIDRKDDAASHVGLAFRLALLHKLYRKSTLDQLHPSQATHANRIWWTVQMHDKRLTIATGCPLSLDDKMIASPLPTASPGYCDPLAIQLNIKIVQIQSRIYSVIYSNKSCSVNTFCDNVRDIMSSLDQLAKEIPQYPLRTNISSRNPSKLGIRTSISLFTMLYQAIILTLRPVLLHLAKLIFDRETTFSTSSSALQHLARTCIEAASKNLELMKILVDEEIISVFGFFDLDAIFSATFILLLAAIIRSADTSDSGHFPFLSSSPGMKEGLQLLDYLASYQNHAARARKNQIQKLQECLPSFMQGIGSVEMANEAVRTPQSVLNNAGVSQYDDLMRTYVTDTVGGEFVPVTLPANFSDDPHAIYSFFHDEGFELTGENQADFEEVQRHFLWQA</sequence>
<dbReference type="Proteomes" id="UP000249748">
    <property type="component" value="Unassembled WGS sequence"/>
</dbReference>
<evidence type="ECO:0000313" key="1">
    <source>
        <dbReference type="EMBL" id="RAK91111.1"/>
    </source>
</evidence>
<protein>
    <submittedName>
        <fullName evidence="1">Uncharacterized protein</fullName>
    </submittedName>
</protein>
<reference evidence="1" key="1">
    <citation type="submission" date="2018-02" db="EMBL/GenBank/DDBJ databases">
        <title>The genomes of Aspergillus section Nigri reveals drivers in fungal speciation.</title>
        <authorList>
            <consortium name="DOE Joint Genome Institute"/>
            <person name="Vesth T.C."/>
            <person name="Nybo J."/>
            <person name="Theobald S."/>
            <person name="Brandl J."/>
            <person name="Frisvad J.C."/>
            <person name="Nielsen K.F."/>
            <person name="Lyhne E.K."/>
            <person name="Kogle M.E."/>
            <person name="Kuo A."/>
            <person name="Riley R."/>
            <person name="Clum A."/>
            <person name="Nolan M."/>
            <person name="Lipzen A."/>
            <person name="Salamov A."/>
            <person name="Henrissat B."/>
            <person name="Wiebenga A."/>
            <person name="De vries R.P."/>
            <person name="Grigoriev I.V."/>
            <person name="Mortensen U.H."/>
            <person name="Andersen M.R."/>
            <person name="Baker S.E."/>
        </authorList>
    </citation>
    <scope>NUCLEOTIDE SEQUENCE</scope>
    <source>
        <strain evidence="1">CBS 115574</strain>
    </source>
</reference>
<name>A0ACD1ILH4_9EURO</name>
<accession>A0ACD1ILH4</accession>
<evidence type="ECO:0000313" key="2">
    <source>
        <dbReference type="Proteomes" id="UP000249748"/>
    </source>
</evidence>
<dbReference type="EMBL" id="KZ824542">
    <property type="protein sequence ID" value="RAK91111.1"/>
    <property type="molecule type" value="Genomic_DNA"/>
</dbReference>
<proteinExistence type="predicted"/>
<gene>
    <name evidence="1" type="ORF">BO79DRAFT_252640</name>
</gene>
<organism evidence="1 2">
    <name type="scientific">Aspergillus costaricaensis CBS 115574</name>
    <dbReference type="NCBI Taxonomy" id="1448317"/>
    <lineage>
        <taxon>Eukaryota</taxon>
        <taxon>Fungi</taxon>
        <taxon>Dikarya</taxon>
        <taxon>Ascomycota</taxon>
        <taxon>Pezizomycotina</taxon>
        <taxon>Eurotiomycetes</taxon>
        <taxon>Eurotiomycetidae</taxon>
        <taxon>Eurotiales</taxon>
        <taxon>Aspergillaceae</taxon>
        <taxon>Aspergillus</taxon>
        <taxon>Aspergillus subgen. Circumdati</taxon>
    </lineage>
</organism>